<evidence type="ECO:0000256" key="1">
    <source>
        <dbReference type="SAM" id="Phobius"/>
    </source>
</evidence>
<keyword evidence="1" id="KW-0812">Transmembrane</keyword>
<evidence type="ECO:0000313" key="5">
    <source>
        <dbReference type="Proteomes" id="UP001549921"/>
    </source>
</evidence>
<gene>
    <name evidence="4" type="ORF">ABMA28_017427</name>
</gene>
<dbReference type="SUPFAM" id="SSF63712">
    <property type="entry name" value="Nicotinic receptor ligand binding domain-like"/>
    <property type="match status" value="1"/>
</dbReference>
<sequence length="399" mass="46400">MAWLTHLIFLSFLHLFRCDCVLNHQSLEEAWEKQLHKDLMKGYDWSENPNTCNVTEVKIKFLMKSFNLDSDTEIFTMYSIMIVSWTDERLKWNPSDYGGLTESYFFKMEHWVPFVEWISRTDYNFGLYYGECNVENTGYVVCSPRVLVETQCTTKMSNWPYDTQTCTLDFTISEYQKDVHLIPKGKRAVSMGGAGYGPEFTIVDYHQISNTSDKVQLRMTFVLDRNGEHLASVIVFPAILLSILTASSIILDVSDRKRLLMILFSMLCHCFYLSEMGWEIPKHSVEPPTILLFYRSSMLLTMFLVFATVILGKLRNKETAPPAWVSSVYSIVLNSHGKYFIWPRWKTNIELLTSEDVDVKSMEVWNGFANIVNSVCFFFSVILYSIMIPLYLPKQQPFT</sequence>
<dbReference type="Proteomes" id="UP001549921">
    <property type="component" value="Unassembled WGS sequence"/>
</dbReference>
<feature type="transmembrane region" description="Helical" evidence="1">
    <location>
        <begin position="258"/>
        <end position="278"/>
    </location>
</feature>
<dbReference type="InterPro" id="IPR036734">
    <property type="entry name" value="Neur_chan_lig-bd_sf"/>
</dbReference>
<evidence type="ECO:0000259" key="3">
    <source>
        <dbReference type="Pfam" id="PF02931"/>
    </source>
</evidence>
<keyword evidence="1" id="KW-0472">Membrane</keyword>
<dbReference type="InterPro" id="IPR038050">
    <property type="entry name" value="Neuro_actylchol_rec"/>
</dbReference>
<proteinExistence type="predicted"/>
<keyword evidence="2" id="KW-0732">Signal</keyword>
<evidence type="ECO:0000313" key="4">
    <source>
        <dbReference type="EMBL" id="KAL0803339.1"/>
    </source>
</evidence>
<feature type="transmembrane region" description="Helical" evidence="1">
    <location>
        <begin position="230"/>
        <end position="251"/>
    </location>
</feature>
<feature type="chain" id="PRO_5044861470" description="Neurotransmitter-gated ion-channel ligand-binding domain-containing protein" evidence="2">
    <location>
        <begin position="19"/>
        <end position="399"/>
    </location>
</feature>
<name>A0ABD0S2C5_LOXSC</name>
<protein>
    <recommendedName>
        <fullName evidence="3">Neurotransmitter-gated ion-channel ligand-binding domain-containing protein</fullName>
    </recommendedName>
</protein>
<organism evidence="4 5">
    <name type="scientific">Loxostege sticticalis</name>
    <name type="common">Beet webworm moth</name>
    <dbReference type="NCBI Taxonomy" id="481309"/>
    <lineage>
        <taxon>Eukaryota</taxon>
        <taxon>Metazoa</taxon>
        <taxon>Ecdysozoa</taxon>
        <taxon>Arthropoda</taxon>
        <taxon>Hexapoda</taxon>
        <taxon>Insecta</taxon>
        <taxon>Pterygota</taxon>
        <taxon>Neoptera</taxon>
        <taxon>Endopterygota</taxon>
        <taxon>Lepidoptera</taxon>
        <taxon>Glossata</taxon>
        <taxon>Ditrysia</taxon>
        <taxon>Pyraloidea</taxon>
        <taxon>Crambidae</taxon>
        <taxon>Pyraustinae</taxon>
        <taxon>Loxostege</taxon>
    </lineage>
</organism>
<dbReference type="CDD" id="cd18989">
    <property type="entry name" value="LGIC_ECD_cation"/>
    <property type="match status" value="1"/>
</dbReference>
<accession>A0ABD0S2C5</accession>
<dbReference type="InterPro" id="IPR006201">
    <property type="entry name" value="Neur_channel"/>
</dbReference>
<dbReference type="InterPro" id="IPR006202">
    <property type="entry name" value="Neur_chan_lig-bd"/>
</dbReference>
<feature type="transmembrane region" description="Helical" evidence="1">
    <location>
        <begin position="371"/>
        <end position="392"/>
    </location>
</feature>
<feature type="domain" description="Neurotransmitter-gated ion-channel ligand-binding" evidence="3">
    <location>
        <begin position="32"/>
        <end position="210"/>
    </location>
</feature>
<keyword evidence="1" id="KW-1133">Transmembrane helix</keyword>
<dbReference type="Gene3D" id="1.20.58.390">
    <property type="entry name" value="Neurotransmitter-gated ion-channel transmembrane domain"/>
    <property type="match status" value="1"/>
</dbReference>
<dbReference type="Gene3D" id="2.70.170.10">
    <property type="entry name" value="Neurotransmitter-gated ion-channel ligand-binding domain"/>
    <property type="match status" value="1"/>
</dbReference>
<feature type="transmembrane region" description="Helical" evidence="1">
    <location>
        <begin position="290"/>
        <end position="311"/>
    </location>
</feature>
<dbReference type="PANTHER" id="PTHR18945">
    <property type="entry name" value="NEUROTRANSMITTER GATED ION CHANNEL"/>
    <property type="match status" value="1"/>
</dbReference>
<feature type="signal peptide" evidence="2">
    <location>
        <begin position="1"/>
        <end position="18"/>
    </location>
</feature>
<comment type="caution">
    <text evidence="4">The sequence shown here is derived from an EMBL/GenBank/DDBJ whole genome shotgun (WGS) entry which is preliminary data.</text>
</comment>
<dbReference type="AlphaFoldDB" id="A0ABD0S2C5"/>
<reference evidence="4 5" key="1">
    <citation type="submission" date="2024-06" db="EMBL/GenBank/DDBJ databases">
        <title>A chromosome-level genome assembly of beet webworm, Loxostege sticticalis.</title>
        <authorList>
            <person name="Zhang Y."/>
        </authorList>
    </citation>
    <scope>NUCLEOTIDE SEQUENCE [LARGE SCALE GENOMIC DNA]</scope>
    <source>
        <strain evidence="4">AQ028</strain>
        <tissue evidence="4">Male pupae</tissue>
    </source>
</reference>
<evidence type="ECO:0000256" key="2">
    <source>
        <dbReference type="SAM" id="SignalP"/>
    </source>
</evidence>
<dbReference type="Pfam" id="PF02931">
    <property type="entry name" value="Neur_chan_LBD"/>
    <property type="match status" value="1"/>
</dbReference>
<dbReference type="EMBL" id="JBEDNZ010000040">
    <property type="protein sequence ID" value="KAL0803339.1"/>
    <property type="molecule type" value="Genomic_DNA"/>
</dbReference>